<organism evidence="1 2">
    <name type="scientific">Drosophila ananassae</name>
    <name type="common">Fruit fly</name>
    <dbReference type="NCBI Taxonomy" id="7217"/>
    <lineage>
        <taxon>Eukaryota</taxon>
        <taxon>Metazoa</taxon>
        <taxon>Ecdysozoa</taxon>
        <taxon>Arthropoda</taxon>
        <taxon>Hexapoda</taxon>
        <taxon>Insecta</taxon>
        <taxon>Pterygota</taxon>
        <taxon>Neoptera</taxon>
        <taxon>Endopterygota</taxon>
        <taxon>Diptera</taxon>
        <taxon>Brachycera</taxon>
        <taxon>Muscomorpha</taxon>
        <taxon>Ephydroidea</taxon>
        <taxon>Drosophilidae</taxon>
        <taxon>Drosophila</taxon>
        <taxon>Sophophora</taxon>
    </lineage>
</organism>
<gene>
    <name evidence="1" type="primary">Dana\GF27372</name>
    <name evidence="1" type="ORF">GF27372</name>
</gene>
<dbReference type="InParanoid" id="A0A0P8XSY9"/>
<evidence type="ECO:0000313" key="2">
    <source>
        <dbReference type="Proteomes" id="UP000007801"/>
    </source>
</evidence>
<accession>A0A0P8XSY9</accession>
<dbReference type="Proteomes" id="UP000007801">
    <property type="component" value="Unassembled WGS sequence"/>
</dbReference>
<sequence>MSLLANTNAYPKILNDTKGTCLGNLRHRTAGEARFPPRRSIFMDVDDVRCGDVYEKPSQHQSQLRYCGAHTSSKGIRG</sequence>
<protein>
    <submittedName>
        <fullName evidence="1">Uncharacterized protein</fullName>
    </submittedName>
</protein>
<evidence type="ECO:0000313" key="1">
    <source>
        <dbReference type="EMBL" id="KPU77843.1"/>
    </source>
</evidence>
<dbReference type="EMBL" id="CH902618">
    <property type="protein sequence ID" value="KPU77843.1"/>
    <property type="molecule type" value="Genomic_DNA"/>
</dbReference>
<name>A0A0P8XSY9_DROAN</name>
<proteinExistence type="predicted"/>
<reference evidence="1 2" key="1">
    <citation type="journal article" date="2007" name="Nature">
        <title>Evolution of genes and genomes on the Drosophila phylogeny.</title>
        <authorList>
            <consortium name="Drosophila 12 Genomes Consortium"/>
            <person name="Clark A.G."/>
            <person name="Eisen M.B."/>
            <person name="Smith D.R."/>
            <person name="Bergman C.M."/>
            <person name="Oliver B."/>
            <person name="Markow T.A."/>
            <person name="Kaufman T.C."/>
            <person name="Kellis M."/>
            <person name="Gelbart W."/>
            <person name="Iyer V.N."/>
            <person name="Pollard D.A."/>
            <person name="Sackton T.B."/>
            <person name="Larracuente A.M."/>
            <person name="Singh N.D."/>
            <person name="Abad J.P."/>
            <person name="Abt D.N."/>
            <person name="Adryan B."/>
            <person name="Aguade M."/>
            <person name="Akashi H."/>
            <person name="Anderson W.W."/>
            <person name="Aquadro C.F."/>
            <person name="Ardell D.H."/>
            <person name="Arguello R."/>
            <person name="Artieri C.G."/>
            <person name="Barbash D.A."/>
            <person name="Barker D."/>
            <person name="Barsanti P."/>
            <person name="Batterham P."/>
            <person name="Batzoglou S."/>
            <person name="Begun D."/>
            <person name="Bhutkar A."/>
            <person name="Blanco E."/>
            <person name="Bosak S.A."/>
            <person name="Bradley R.K."/>
            <person name="Brand A.D."/>
            <person name="Brent M.R."/>
            <person name="Brooks A.N."/>
            <person name="Brown R.H."/>
            <person name="Butlin R.K."/>
            <person name="Caggese C."/>
            <person name="Calvi B.R."/>
            <person name="Bernardo de Carvalho A."/>
            <person name="Caspi A."/>
            <person name="Castrezana S."/>
            <person name="Celniker S.E."/>
            <person name="Chang J.L."/>
            <person name="Chapple C."/>
            <person name="Chatterji S."/>
            <person name="Chinwalla A."/>
            <person name="Civetta A."/>
            <person name="Clifton S.W."/>
            <person name="Comeron J.M."/>
            <person name="Costello J.C."/>
            <person name="Coyne J.A."/>
            <person name="Daub J."/>
            <person name="David R.G."/>
            <person name="Delcher A.L."/>
            <person name="Delehaunty K."/>
            <person name="Do C.B."/>
            <person name="Ebling H."/>
            <person name="Edwards K."/>
            <person name="Eickbush T."/>
            <person name="Evans J.D."/>
            <person name="Filipski A."/>
            <person name="Findeiss S."/>
            <person name="Freyhult E."/>
            <person name="Fulton L."/>
            <person name="Fulton R."/>
            <person name="Garcia A.C."/>
            <person name="Gardiner A."/>
            <person name="Garfield D.A."/>
            <person name="Garvin B.E."/>
            <person name="Gibson G."/>
            <person name="Gilbert D."/>
            <person name="Gnerre S."/>
            <person name="Godfrey J."/>
            <person name="Good R."/>
            <person name="Gotea V."/>
            <person name="Gravely B."/>
            <person name="Greenberg A.J."/>
            <person name="Griffiths-Jones S."/>
            <person name="Gross S."/>
            <person name="Guigo R."/>
            <person name="Gustafson E.A."/>
            <person name="Haerty W."/>
            <person name="Hahn M.W."/>
            <person name="Halligan D.L."/>
            <person name="Halpern A.L."/>
            <person name="Halter G.M."/>
            <person name="Han M.V."/>
            <person name="Heger A."/>
            <person name="Hillier L."/>
            <person name="Hinrichs A.S."/>
            <person name="Holmes I."/>
            <person name="Hoskins R.A."/>
            <person name="Hubisz M.J."/>
            <person name="Hultmark D."/>
            <person name="Huntley M.A."/>
            <person name="Jaffe D.B."/>
            <person name="Jagadeeshan S."/>
            <person name="Jeck W.R."/>
            <person name="Johnson J."/>
            <person name="Jones C.D."/>
            <person name="Jordan W.C."/>
            <person name="Karpen G.H."/>
            <person name="Kataoka E."/>
            <person name="Keightley P.D."/>
            <person name="Kheradpour P."/>
            <person name="Kirkness E.F."/>
            <person name="Koerich L.B."/>
            <person name="Kristiansen K."/>
            <person name="Kudrna D."/>
            <person name="Kulathinal R.J."/>
            <person name="Kumar S."/>
            <person name="Kwok R."/>
            <person name="Lander E."/>
            <person name="Langley C.H."/>
            <person name="Lapoint R."/>
            <person name="Lazzaro B.P."/>
            <person name="Lee S.J."/>
            <person name="Levesque L."/>
            <person name="Li R."/>
            <person name="Lin C.F."/>
            <person name="Lin M.F."/>
            <person name="Lindblad-Toh K."/>
            <person name="Llopart A."/>
            <person name="Long M."/>
            <person name="Low L."/>
            <person name="Lozovsky E."/>
            <person name="Lu J."/>
            <person name="Luo M."/>
            <person name="Machado C.A."/>
            <person name="Makalowski W."/>
            <person name="Marzo M."/>
            <person name="Matsuda M."/>
            <person name="Matzkin L."/>
            <person name="McAllister B."/>
            <person name="McBride C.S."/>
            <person name="McKernan B."/>
            <person name="McKernan K."/>
            <person name="Mendez-Lago M."/>
            <person name="Minx P."/>
            <person name="Mollenhauer M.U."/>
            <person name="Montooth K."/>
            <person name="Mount S.M."/>
            <person name="Mu X."/>
            <person name="Myers E."/>
            <person name="Negre B."/>
            <person name="Newfeld S."/>
            <person name="Nielsen R."/>
            <person name="Noor M.A."/>
            <person name="O'Grady P."/>
            <person name="Pachter L."/>
            <person name="Papaceit M."/>
            <person name="Parisi M.J."/>
            <person name="Parisi M."/>
            <person name="Parts L."/>
            <person name="Pedersen J.S."/>
            <person name="Pesole G."/>
            <person name="Phillippy A.M."/>
            <person name="Ponting C.P."/>
            <person name="Pop M."/>
            <person name="Porcelli D."/>
            <person name="Powell J.R."/>
            <person name="Prohaska S."/>
            <person name="Pruitt K."/>
            <person name="Puig M."/>
            <person name="Quesneville H."/>
            <person name="Ram K.R."/>
            <person name="Rand D."/>
            <person name="Rasmussen M.D."/>
            <person name="Reed L.K."/>
            <person name="Reenan R."/>
            <person name="Reily A."/>
            <person name="Remington K.A."/>
            <person name="Rieger T.T."/>
            <person name="Ritchie M.G."/>
            <person name="Robin C."/>
            <person name="Rogers Y.H."/>
            <person name="Rohde C."/>
            <person name="Rozas J."/>
            <person name="Rubenfield M.J."/>
            <person name="Ruiz A."/>
            <person name="Russo S."/>
            <person name="Salzberg S.L."/>
            <person name="Sanchez-Gracia A."/>
            <person name="Saranga D.J."/>
            <person name="Sato H."/>
            <person name="Schaeffer S.W."/>
            <person name="Schatz M.C."/>
            <person name="Schlenke T."/>
            <person name="Schwartz R."/>
            <person name="Segarra C."/>
            <person name="Singh R.S."/>
            <person name="Sirot L."/>
            <person name="Sirota M."/>
            <person name="Sisneros N.B."/>
            <person name="Smith C.D."/>
            <person name="Smith T.F."/>
            <person name="Spieth J."/>
            <person name="Stage D.E."/>
            <person name="Stark A."/>
            <person name="Stephan W."/>
            <person name="Strausberg R.L."/>
            <person name="Strempel S."/>
            <person name="Sturgill D."/>
            <person name="Sutton G."/>
            <person name="Sutton G.G."/>
            <person name="Tao W."/>
            <person name="Teichmann S."/>
            <person name="Tobari Y.N."/>
            <person name="Tomimura Y."/>
            <person name="Tsolas J.M."/>
            <person name="Valente V.L."/>
            <person name="Venter E."/>
            <person name="Venter J.C."/>
            <person name="Vicario S."/>
            <person name="Vieira F.G."/>
            <person name="Vilella A.J."/>
            <person name="Villasante A."/>
            <person name="Walenz B."/>
            <person name="Wang J."/>
            <person name="Wasserman M."/>
            <person name="Watts T."/>
            <person name="Wilson D."/>
            <person name="Wilson R.K."/>
            <person name="Wing R.A."/>
            <person name="Wolfner M.F."/>
            <person name="Wong A."/>
            <person name="Wong G.K."/>
            <person name="Wu C.I."/>
            <person name="Wu G."/>
            <person name="Yamamoto D."/>
            <person name="Yang H.P."/>
            <person name="Yang S.P."/>
            <person name="Yorke J.A."/>
            <person name="Yoshida K."/>
            <person name="Zdobnov E."/>
            <person name="Zhang P."/>
            <person name="Zhang Y."/>
            <person name="Zimin A.V."/>
            <person name="Baldwin J."/>
            <person name="Abdouelleil A."/>
            <person name="Abdulkadir J."/>
            <person name="Abebe A."/>
            <person name="Abera B."/>
            <person name="Abreu J."/>
            <person name="Acer S.C."/>
            <person name="Aftuck L."/>
            <person name="Alexander A."/>
            <person name="An P."/>
            <person name="Anderson E."/>
            <person name="Anderson S."/>
            <person name="Arachi H."/>
            <person name="Azer M."/>
            <person name="Bachantsang P."/>
            <person name="Barry A."/>
            <person name="Bayul T."/>
            <person name="Berlin A."/>
            <person name="Bessette D."/>
            <person name="Bloom T."/>
            <person name="Blye J."/>
            <person name="Boguslavskiy L."/>
            <person name="Bonnet C."/>
            <person name="Boukhgalter B."/>
            <person name="Bourzgui I."/>
            <person name="Brown A."/>
            <person name="Cahill P."/>
            <person name="Channer S."/>
            <person name="Cheshatsang Y."/>
            <person name="Chuda L."/>
            <person name="Citroen M."/>
            <person name="Collymore A."/>
            <person name="Cooke P."/>
            <person name="Costello M."/>
            <person name="D'Aco K."/>
            <person name="Daza R."/>
            <person name="De Haan G."/>
            <person name="DeGray S."/>
            <person name="DeMaso C."/>
            <person name="Dhargay N."/>
            <person name="Dooley K."/>
            <person name="Dooley E."/>
            <person name="Doricent M."/>
            <person name="Dorje P."/>
            <person name="Dorjee K."/>
            <person name="Dupes A."/>
            <person name="Elong R."/>
            <person name="Falk J."/>
            <person name="Farina A."/>
            <person name="Faro S."/>
            <person name="Ferguson D."/>
            <person name="Fisher S."/>
            <person name="Foley C.D."/>
            <person name="Franke A."/>
            <person name="Friedrich D."/>
            <person name="Gadbois L."/>
            <person name="Gearin G."/>
            <person name="Gearin C.R."/>
            <person name="Giannoukos G."/>
            <person name="Goode T."/>
            <person name="Graham J."/>
            <person name="Grandbois E."/>
            <person name="Grewal S."/>
            <person name="Gyaltsen K."/>
            <person name="Hafez N."/>
            <person name="Hagos B."/>
            <person name="Hall J."/>
            <person name="Henson C."/>
            <person name="Hollinger A."/>
            <person name="Honan T."/>
            <person name="Huard M.D."/>
            <person name="Hughes L."/>
            <person name="Hurhula B."/>
            <person name="Husby M.E."/>
            <person name="Kamat A."/>
            <person name="Kanga B."/>
            <person name="Kashin S."/>
            <person name="Khazanovich D."/>
            <person name="Kisner P."/>
            <person name="Lance K."/>
            <person name="Lara M."/>
            <person name="Lee W."/>
            <person name="Lennon N."/>
            <person name="Letendre F."/>
            <person name="LeVine R."/>
            <person name="Lipovsky A."/>
            <person name="Liu X."/>
            <person name="Liu J."/>
            <person name="Liu S."/>
            <person name="Lokyitsang T."/>
            <person name="Lokyitsang Y."/>
            <person name="Lubonja R."/>
            <person name="Lui A."/>
            <person name="MacDonald P."/>
            <person name="Magnisalis V."/>
            <person name="Maru K."/>
            <person name="Matthews C."/>
            <person name="McCusker W."/>
            <person name="McDonough S."/>
            <person name="Mehta T."/>
            <person name="Meldrim J."/>
            <person name="Meneus L."/>
            <person name="Mihai O."/>
            <person name="Mihalev A."/>
            <person name="Mihova T."/>
            <person name="Mittelman R."/>
            <person name="Mlenga V."/>
            <person name="Montmayeur A."/>
            <person name="Mulrain L."/>
            <person name="Navidi A."/>
            <person name="Naylor J."/>
            <person name="Negash T."/>
            <person name="Nguyen T."/>
            <person name="Nguyen N."/>
            <person name="Nicol R."/>
            <person name="Norbu C."/>
            <person name="Norbu N."/>
            <person name="Novod N."/>
            <person name="O'Neill B."/>
            <person name="Osman S."/>
            <person name="Markiewicz E."/>
            <person name="Oyono O.L."/>
            <person name="Patti C."/>
            <person name="Phunkhang P."/>
            <person name="Pierre F."/>
            <person name="Priest M."/>
            <person name="Raghuraman S."/>
            <person name="Rege F."/>
            <person name="Reyes R."/>
            <person name="Rise C."/>
            <person name="Rogov P."/>
            <person name="Ross K."/>
            <person name="Ryan E."/>
            <person name="Settipalli S."/>
            <person name="Shea T."/>
            <person name="Sherpa N."/>
            <person name="Shi L."/>
            <person name="Shih D."/>
            <person name="Sparrow T."/>
            <person name="Spaulding J."/>
            <person name="Stalker J."/>
            <person name="Stange-Thomann N."/>
            <person name="Stavropoulos S."/>
            <person name="Stone C."/>
            <person name="Strader C."/>
            <person name="Tesfaye S."/>
            <person name="Thomson T."/>
            <person name="Thoulutsang Y."/>
            <person name="Thoulutsang D."/>
            <person name="Topham K."/>
            <person name="Topping I."/>
            <person name="Tsamla T."/>
            <person name="Vassiliev H."/>
            <person name="Vo A."/>
            <person name="Wangchuk T."/>
            <person name="Wangdi T."/>
            <person name="Weiand M."/>
            <person name="Wilkinson J."/>
            <person name="Wilson A."/>
            <person name="Yadav S."/>
            <person name="Young G."/>
            <person name="Yu Q."/>
            <person name="Zembek L."/>
            <person name="Zhong D."/>
            <person name="Zimmer A."/>
            <person name="Zwirko Z."/>
            <person name="Jaffe D.B."/>
            <person name="Alvarez P."/>
            <person name="Brockman W."/>
            <person name="Butler J."/>
            <person name="Chin C."/>
            <person name="Gnerre S."/>
            <person name="Grabherr M."/>
            <person name="Kleber M."/>
            <person name="Mauceli E."/>
            <person name="MacCallum I."/>
        </authorList>
    </citation>
    <scope>NUCLEOTIDE SEQUENCE [LARGE SCALE GENOMIC DNA]</scope>
    <source>
        <strain evidence="2">Tucson 14024-0371.13</strain>
    </source>
</reference>
<keyword evidence="2" id="KW-1185">Reference proteome</keyword>
<dbReference type="AlphaFoldDB" id="A0A0P8XSY9"/>